<dbReference type="EMBL" id="AP011776">
    <property type="protein sequence ID" value="BAL57457.1"/>
    <property type="molecule type" value="Genomic_DNA"/>
</dbReference>
<accession>H5SMS1</accession>
<reference evidence="1" key="1">
    <citation type="journal article" date="2005" name="Environ. Microbiol.">
        <title>Genetic and functional properties of uncultivated thermophilic crenarchaeotes from a subsurface gold mine as revealed by analysis of genome fragments.</title>
        <authorList>
            <person name="Nunoura T."/>
            <person name="Hirayama H."/>
            <person name="Takami H."/>
            <person name="Oida H."/>
            <person name="Nishi S."/>
            <person name="Shimamura S."/>
            <person name="Suzuki Y."/>
            <person name="Inagaki F."/>
            <person name="Takai K."/>
            <person name="Nealson K.H."/>
            <person name="Horikoshi K."/>
        </authorList>
    </citation>
    <scope>NUCLEOTIDE SEQUENCE</scope>
</reference>
<evidence type="ECO:0000313" key="1">
    <source>
        <dbReference type="EMBL" id="BAL57457.1"/>
    </source>
</evidence>
<name>H5SMS1_9BACT</name>
<dbReference type="AlphaFoldDB" id="H5SMS1"/>
<gene>
    <name evidence="1" type="ORF">HGMM_F50F04C20</name>
</gene>
<sequence length="63" mass="7413">MIVPQHDPPGLTHLQNPFSHKYFCGELRQLKRKRHFPNKVSTRFVKEGYAFRESSKKGHLLPP</sequence>
<reference evidence="1" key="2">
    <citation type="journal article" date="2012" name="PLoS ONE">
        <title>A Deeply Branching Thermophilic Bacterium with an Ancient Acetyl-CoA Pathway Dominates a Subsurface Ecosystem.</title>
        <authorList>
            <person name="Takami H."/>
            <person name="Noguchi H."/>
            <person name="Takaki Y."/>
            <person name="Uchiyama I."/>
            <person name="Toyoda A."/>
            <person name="Nishi S."/>
            <person name="Chee G.-J."/>
            <person name="Arai W."/>
            <person name="Nunoura T."/>
            <person name="Itoh T."/>
            <person name="Hattori M."/>
            <person name="Takai K."/>
        </authorList>
    </citation>
    <scope>NUCLEOTIDE SEQUENCE</scope>
</reference>
<organism evidence="1">
    <name type="scientific">uncultured Bacteroidota bacterium</name>
    <dbReference type="NCBI Taxonomy" id="152509"/>
    <lineage>
        <taxon>Bacteria</taxon>
        <taxon>Pseudomonadati</taxon>
        <taxon>Bacteroidota</taxon>
        <taxon>environmental samples</taxon>
    </lineage>
</organism>
<protein>
    <submittedName>
        <fullName evidence="1">Uncharacterized protein</fullName>
    </submittedName>
</protein>
<proteinExistence type="predicted"/>